<proteinExistence type="predicted"/>
<feature type="non-terminal residue" evidence="1">
    <location>
        <position position="1"/>
    </location>
</feature>
<evidence type="ECO:0000313" key="2">
    <source>
        <dbReference type="Proteomes" id="UP001150603"/>
    </source>
</evidence>
<evidence type="ECO:0000313" key="1">
    <source>
        <dbReference type="EMBL" id="KAJ1938031.1"/>
    </source>
</evidence>
<feature type="non-terminal residue" evidence="1">
    <location>
        <position position="195"/>
    </location>
</feature>
<accession>A0ACC1J5A5</accession>
<protein>
    <submittedName>
        <fullName evidence="1">Uncharacterized protein</fullName>
    </submittedName>
</protein>
<gene>
    <name evidence="1" type="ORF">FBU59_004570</name>
</gene>
<organism evidence="1 2">
    <name type="scientific">Linderina macrospora</name>
    <dbReference type="NCBI Taxonomy" id="4868"/>
    <lineage>
        <taxon>Eukaryota</taxon>
        <taxon>Fungi</taxon>
        <taxon>Fungi incertae sedis</taxon>
        <taxon>Zoopagomycota</taxon>
        <taxon>Kickxellomycotina</taxon>
        <taxon>Kickxellomycetes</taxon>
        <taxon>Kickxellales</taxon>
        <taxon>Kickxellaceae</taxon>
        <taxon>Linderina</taxon>
    </lineage>
</organism>
<name>A0ACC1J5A5_9FUNG</name>
<dbReference type="Proteomes" id="UP001150603">
    <property type="component" value="Unassembled WGS sequence"/>
</dbReference>
<comment type="caution">
    <text evidence="1">The sequence shown here is derived from an EMBL/GenBank/DDBJ whole genome shotgun (WGS) entry which is preliminary data.</text>
</comment>
<keyword evidence="2" id="KW-1185">Reference proteome</keyword>
<sequence>ARERASETPTLMIQRMVTRMTLATRRIRRSRVALLMRVLQPAKIHPLTMARLLLVRIQLTKILPQRTTLLLRTTLLPRTTPRSRIALQTILTMIPPTMATQVPATLATLIPRLHRALPLQSLVLLKPPLLSPTLATLATPATPATPVRAHTAPWSARQTTLATRFACTASGTLRSLALLGPNAGVLAAASPAAGL</sequence>
<reference evidence="1" key="1">
    <citation type="submission" date="2022-07" db="EMBL/GenBank/DDBJ databases">
        <title>Phylogenomic reconstructions and comparative analyses of Kickxellomycotina fungi.</title>
        <authorList>
            <person name="Reynolds N.K."/>
            <person name="Stajich J.E."/>
            <person name="Barry K."/>
            <person name="Grigoriev I.V."/>
            <person name="Crous P."/>
            <person name="Smith M.E."/>
        </authorList>
    </citation>
    <scope>NUCLEOTIDE SEQUENCE</scope>
    <source>
        <strain evidence="1">NRRL 5244</strain>
    </source>
</reference>
<dbReference type="EMBL" id="JANBPW010003315">
    <property type="protein sequence ID" value="KAJ1938031.1"/>
    <property type="molecule type" value="Genomic_DNA"/>
</dbReference>